<name>A0ABU7SM73_9ACTN</name>
<dbReference type="RefSeq" id="WP_331211051.1">
    <property type="nucleotide sequence ID" value="NZ_JAZGQL010000030.1"/>
</dbReference>
<dbReference type="InterPro" id="IPR002145">
    <property type="entry name" value="CopG"/>
</dbReference>
<reference evidence="2 3" key="1">
    <citation type="submission" date="2024-01" db="EMBL/GenBank/DDBJ databases">
        <title>Genome insights into Plantactinospora veratri sp. nov.</title>
        <authorList>
            <person name="Wang L."/>
        </authorList>
    </citation>
    <scope>NUCLEOTIDE SEQUENCE [LARGE SCALE GENOMIC DNA]</scope>
    <source>
        <strain evidence="2 3">NEAU-FHS4</strain>
    </source>
</reference>
<accession>A0ABU7SM73</accession>
<proteinExistence type="predicted"/>
<evidence type="ECO:0000313" key="2">
    <source>
        <dbReference type="EMBL" id="MEE6311034.1"/>
    </source>
</evidence>
<dbReference type="Proteomes" id="UP001339911">
    <property type="component" value="Unassembled WGS sequence"/>
</dbReference>
<comment type="caution">
    <text evidence="2">The sequence shown here is derived from an EMBL/GenBank/DDBJ whole genome shotgun (WGS) entry which is preliminary data.</text>
</comment>
<sequence>MGKRGPAKQYPHKLEVQLDDEAWDFVTRMSEMTGASKPEIVRVAVRQGIQRLDDLVADAIEEGLLQLRTEESND</sequence>
<dbReference type="EMBL" id="JAZGQL010000030">
    <property type="protein sequence ID" value="MEE6311034.1"/>
    <property type="molecule type" value="Genomic_DNA"/>
</dbReference>
<feature type="domain" description="Ribbon-helix-helix protein CopG" evidence="1">
    <location>
        <begin position="13"/>
        <end position="49"/>
    </location>
</feature>
<organism evidence="2 3">
    <name type="scientific">Plantactinospora veratri</name>
    <dbReference type="NCBI Taxonomy" id="1436122"/>
    <lineage>
        <taxon>Bacteria</taxon>
        <taxon>Bacillati</taxon>
        <taxon>Actinomycetota</taxon>
        <taxon>Actinomycetes</taxon>
        <taxon>Micromonosporales</taxon>
        <taxon>Micromonosporaceae</taxon>
        <taxon>Plantactinospora</taxon>
    </lineage>
</organism>
<protein>
    <submittedName>
        <fullName evidence="2">Ribbon-helix-helix protein, CopG family</fullName>
    </submittedName>
</protein>
<evidence type="ECO:0000259" key="1">
    <source>
        <dbReference type="Pfam" id="PF01402"/>
    </source>
</evidence>
<gene>
    <name evidence="2" type="ORF">V1634_29770</name>
</gene>
<evidence type="ECO:0000313" key="3">
    <source>
        <dbReference type="Proteomes" id="UP001339911"/>
    </source>
</evidence>
<dbReference type="Pfam" id="PF01402">
    <property type="entry name" value="RHH_1"/>
    <property type="match status" value="1"/>
</dbReference>
<keyword evidence="3" id="KW-1185">Reference proteome</keyword>